<dbReference type="InterPro" id="IPR027417">
    <property type="entry name" value="P-loop_NTPase"/>
</dbReference>
<evidence type="ECO:0000256" key="3">
    <source>
        <dbReference type="SAM" id="MobiDB-lite"/>
    </source>
</evidence>
<dbReference type="Gene3D" id="3.40.50.300">
    <property type="entry name" value="P-loop containing nucleotide triphosphate hydrolases"/>
    <property type="match status" value="3"/>
</dbReference>
<keyword evidence="4" id="KW-0812">Transmembrane</keyword>
<keyword evidence="2" id="KW-0067">ATP-binding</keyword>
<keyword evidence="1" id="KW-0547">Nucleotide-binding</keyword>
<feature type="domain" description="AAA+ ATPase" evidence="5">
    <location>
        <begin position="89"/>
        <end position="429"/>
    </location>
</feature>
<dbReference type="Pfam" id="PF06522">
    <property type="entry name" value="B12D"/>
    <property type="match status" value="1"/>
</dbReference>
<evidence type="ECO:0000313" key="7">
    <source>
        <dbReference type="Proteomes" id="UP001460270"/>
    </source>
</evidence>
<proteinExistence type="predicted"/>
<dbReference type="Pfam" id="PF00004">
    <property type="entry name" value="AAA"/>
    <property type="match status" value="2"/>
</dbReference>
<evidence type="ECO:0000259" key="5">
    <source>
        <dbReference type="SMART" id="SM00382"/>
    </source>
</evidence>
<keyword evidence="4" id="KW-0472">Membrane</keyword>
<dbReference type="Proteomes" id="UP001460270">
    <property type="component" value="Unassembled WGS sequence"/>
</dbReference>
<feature type="region of interest" description="Disordered" evidence="3">
    <location>
        <begin position="152"/>
        <end position="198"/>
    </location>
</feature>
<evidence type="ECO:0000256" key="1">
    <source>
        <dbReference type="ARBA" id="ARBA00022741"/>
    </source>
</evidence>
<feature type="compositionally biased region" description="Basic and acidic residues" evidence="3">
    <location>
        <begin position="591"/>
        <end position="603"/>
    </location>
</feature>
<dbReference type="FunFam" id="1.10.8.60:FF:000038">
    <property type="entry name" value="spermatogenesis-associated protein 5-like protein 1"/>
    <property type="match status" value="1"/>
</dbReference>
<protein>
    <recommendedName>
        <fullName evidence="5">AAA+ ATPase domain-containing protein</fullName>
    </recommendedName>
</protein>
<dbReference type="InterPro" id="IPR050168">
    <property type="entry name" value="AAA_ATPase_domain"/>
</dbReference>
<dbReference type="SMART" id="SM00382">
    <property type="entry name" value="AAA"/>
    <property type="match status" value="1"/>
</dbReference>
<dbReference type="PANTHER" id="PTHR23077">
    <property type="entry name" value="AAA-FAMILY ATPASE"/>
    <property type="match status" value="1"/>
</dbReference>
<feature type="region of interest" description="Disordered" evidence="3">
    <location>
        <begin position="556"/>
        <end position="634"/>
    </location>
</feature>
<dbReference type="InterPro" id="IPR003593">
    <property type="entry name" value="AAA+_ATPase"/>
</dbReference>
<evidence type="ECO:0000256" key="4">
    <source>
        <dbReference type="SAM" id="Phobius"/>
    </source>
</evidence>
<dbReference type="SUPFAM" id="SSF52540">
    <property type="entry name" value="P-loop containing nucleoside triphosphate hydrolases"/>
    <property type="match status" value="2"/>
</dbReference>
<dbReference type="AlphaFoldDB" id="A0AAW0PBN3"/>
<dbReference type="GO" id="GO:0016887">
    <property type="term" value="F:ATP hydrolysis activity"/>
    <property type="evidence" value="ECO:0007669"/>
    <property type="project" value="InterPro"/>
</dbReference>
<reference evidence="7" key="1">
    <citation type="submission" date="2024-04" db="EMBL/GenBank/DDBJ databases">
        <title>Salinicola lusitanus LLJ914,a marine bacterium isolated from the Okinawa Trough.</title>
        <authorList>
            <person name="Li J."/>
        </authorList>
    </citation>
    <scope>NUCLEOTIDE SEQUENCE [LARGE SCALE GENOMIC DNA]</scope>
</reference>
<dbReference type="Gene3D" id="1.10.8.60">
    <property type="match status" value="2"/>
</dbReference>
<organism evidence="6 7">
    <name type="scientific">Mugilogobius chulae</name>
    <name type="common">yellowstripe goby</name>
    <dbReference type="NCBI Taxonomy" id="88201"/>
    <lineage>
        <taxon>Eukaryota</taxon>
        <taxon>Metazoa</taxon>
        <taxon>Chordata</taxon>
        <taxon>Craniata</taxon>
        <taxon>Vertebrata</taxon>
        <taxon>Euteleostomi</taxon>
        <taxon>Actinopterygii</taxon>
        <taxon>Neopterygii</taxon>
        <taxon>Teleostei</taxon>
        <taxon>Neoteleostei</taxon>
        <taxon>Acanthomorphata</taxon>
        <taxon>Gobiaria</taxon>
        <taxon>Gobiiformes</taxon>
        <taxon>Gobioidei</taxon>
        <taxon>Gobiidae</taxon>
        <taxon>Gobionellinae</taxon>
        <taxon>Mugilogobius</taxon>
    </lineage>
</organism>
<evidence type="ECO:0000313" key="6">
    <source>
        <dbReference type="EMBL" id="KAK7912961.1"/>
    </source>
</evidence>
<sequence>MSRTGLKIRLLQDRESSIHFECKVMTMDSLRLLSGDFRHQDVETLQGRNPASKQHSAFGGLDEVRSSLKEMLQLPLVYPQTLSSLGLSCPRGVLLVGPPGVGKTQLVRSVVREVGASLVVVHGPEIVGSRPGESEEKLRAVFANARLRLKKAPNRVHGSRKQTGGSAPLSDGRHGPNRPLPHRRATNRPDSLDPALRRPGRFDREVIIGAPTLQQRREILSVLFEKIPVCSSVDVEEVAQRTTGYVGADLSALCREAAMNSIRETAKGSGEQTVNMKHFTEALKSVGPSCLRSSLGRTDLAPVSWEQIGGLDDVKLKLTQLFRQARSCAPCVLFLDEIDSLIGCRSSGAGRRPDSAPVCAAERDGRSGLKTAERRGVERKLQAEGEEQEHQHEQSRLSILKLCTKSIPVSDDVCLEELAQRTSLFSGADLENLCKEAALLALQEENMAASHVKHKYFLQSLSKITPSLTFGCDGYGRSGQEAGRVCTCVSPRAHSDFRNTKPDAEEMLVSHWRTTSSRTQLIPLIGFMAFAATGATSACIYFLFTKTDVVINKSGNPEPWERVDPSKPQKNISNNKDEERVKGGSESGEEQPNHHKPAVEARRRAAGRQGHAQVNPPPSSSRRSGPAPDTQTQLHSAPISLTESFLHKLDFQTLSVRKRFCSTGGVCPSPSVLLLQPSTDKYIHFPFF</sequence>
<evidence type="ECO:0000256" key="2">
    <source>
        <dbReference type="ARBA" id="ARBA00022840"/>
    </source>
</evidence>
<keyword evidence="7" id="KW-1185">Reference proteome</keyword>
<gene>
    <name evidence="6" type="ORF">WMY93_013172</name>
</gene>
<dbReference type="Pfam" id="PF17862">
    <property type="entry name" value="AAA_lid_3"/>
    <property type="match status" value="2"/>
</dbReference>
<dbReference type="InterPro" id="IPR010530">
    <property type="entry name" value="B12D"/>
</dbReference>
<name>A0AAW0PBN3_9GOBI</name>
<keyword evidence="4" id="KW-1133">Transmembrane helix</keyword>
<accession>A0AAW0PBN3</accession>
<dbReference type="PANTHER" id="PTHR23077:SF194">
    <property type="entry name" value="ATPASE FAMILY GENE 2 PROTEIN HOMOLOG B"/>
    <property type="match status" value="1"/>
</dbReference>
<dbReference type="InterPro" id="IPR003959">
    <property type="entry name" value="ATPase_AAA_core"/>
</dbReference>
<feature type="transmembrane region" description="Helical" evidence="4">
    <location>
        <begin position="521"/>
        <end position="544"/>
    </location>
</feature>
<feature type="region of interest" description="Disordered" evidence="3">
    <location>
        <begin position="348"/>
        <end position="392"/>
    </location>
</feature>
<dbReference type="GO" id="GO:0005524">
    <property type="term" value="F:ATP binding"/>
    <property type="evidence" value="ECO:0007669"/>
    <property type="project" value="UniProtKB-KW"/>
</dbReference>
<feature type="compositionally biased region" description="Basic and acidic residues" evidence="3">
    <location>
        <begin position="361"/>
        <end position="392"/>
    </location>
</feature>
<comment type="caution">
    <text evidence="6">The sequence shown here is derived from an EMBL/GenBank/DDBJ whole genome shotgun (WGS) entry which is preliminary data.</text>
</comment>
<dbReference type="EMBL" id="JBBPFD010000009">
    <property type="protein sequence ID" value="KAK7912961.1"/>
    <property type="molecule type" value="Genomic_DNA"/>
</dbReference>
<dbReference type="InterPro" id="IPR041569">
    <property type="entry name" value="AAA_lid_3"/>
</dbReference>